<evidence type="ECO:0000256" key="2">
    <source>
        <dbReference type="ARBA" id="ARBA00023134"/>
    </source>
</evidence>
<dbReference type="Gene3D" id="3.40.50.300">
    <property type="entry name" value="P-loop containing nucleotide triphosphate hydrolases"/>
    <property type="match status" value="1"/>
</dbReference>
<dbReference type="PANTHER" id="PTHR11089:SF30">
    <property type="entry name" value="GUANINE NUCLEOTIDE-BINDING PROTEIN-LIKE 3 HOMOLOG"/>
    <property type="match status" value="1"/>
</dbReference>
<organism evidence="4 5">
    <name type="scientific">Tuber aestivum</name>
    <name type="common">summer truffle</name>
    <dbReference type="NCBI Taxonomy" id="59557"/>
    <lineage>
        <taxon>Eukaryota</taxon>
        <taxon>Fungi</taxon>
        <taxon>Dikarya</taxon>
        <taxon>Ascomycota</taxon>
        <taxon>Pezizomycotina</taxon>
        <taxon>Pezizomycetes</taxon>
        <taxon>Pezizales</taxon>
        <taxon>Tuberaceae</taxon>
        <taxon>Tuber</taxon>
    </lineage>
</organism>
<name>A0A292PIC7_9PEZI</name>
<sequence length="189" mass="21063">MKDKLNIPGCFPYKIVYSKIEEGKLLKEQEQLRRELAKQRNEELVGRAEGREDAMQDQGGGYESSSELNSDTMDKNDSNSRVPQWQPSWPYGEQGPQNMKPNMVASAASPMAIQIFKQVVDAAGITLYVLDAGDPEGTRSRDVERQIMGADGSEKRLILILNKIYLVPGTPERVVGLSPQRLPNAATKR</sequence>
<evidence type="ECO:0000256" key="3">
    <source>
        <dbReference type="SAM" id="MobiDB-lite"/>
    </source>
</evidence>
<keyword evidence="2" id="KW-0342">GTP-binding</keyword>
<evidence type="ECO:0000256" key="1">
    <source>
        <dbReference type="ARBA" id="ARBA00022741"/>
    </source>
</evidence>
<feature type="compositionally biased region" description="Basic and acidic residues" evidence="3">
    <location>
        <begin position="40"/>
        <end position="54"/>
    </location>
</feature>
<keyword evidence="1" id="KW-0547">Nucleotide-binding</keyword>
<dbReference type="EMBL" id="LN891237">
    <property type="protein sequence ID" value="CUS07172.1"/>
    <property type="molecule type" value="Genomic_DNA"/>
</dbReference>
<gene>
    <name evidence="4" type="ORF">GSTUAT00008733001</name>
</gene>
<dbReference type="GO" id="GO:0005730">
    <property type="term" value="C:nucleolus"/>
    <property type="evidence" value="ECO:0007669"/>
    <property type="project" value="TreeGrafter"/>
</dbReference>
<keyword evidence="5" id="KW-1185">Reference proteome</keyword>
<evidence type="ECO:0000313" key="4">
    <source>
        <dbReference type="EMBL" id="CUS07172.1"/>
    </source>
</evidence>
<dbReference type="Proteomes" id="UP001412239">
    <property type="component" value="Unassembled WGS sequence"/>
</dbReference>
<dbReference type="InterPro" id="IPR027417">
    <property type="entry name" value="P-loop_NTPase"/>
</dbReference>
<feature type="region of interest" description="Disordered" evidence="3">
    <location>
        <begin position="40"/>
        <end position="97"/>
    </location>
</feature>
<evidence type="ECO:0000313" key="5">
    <source>
        <dbReference type="Proteomes" id="UP001412239"/>
    </source>
</evidence>
<proteinExistence type="predicted"/>
<protein>
    <submittedName>
        <fullName evidence="4">Uncharacterized protein</fullName>
    </submittedName>
</protein>
<dbReference type="PANTHER" id="PTHR11089">
    <property type="entry name" value="GTP-BINDING PROTEIN-RELATED"/>
    <property type="match status" value="1"/>
</dbReference>
<dbReference type="InterPro" id="IPR050755">
    <property type="entry name" value="TRAFAC_YlqF/YawG_RiboMat"/>
</dbReference>
<dbReference type="GO" id="GO:0005525">
    <property type="term" value="F:GTP binding"/>
    <property type="evidence" value="ECO:0007669"/>
    <property type="project" value="UniProtKB-KW"/>
</dbReference>
<accession>A0A292PIC7</accession>
<reference evidence="4" key="1">
    <citation type="submission" date="2015-10" db="EMBL/GenBank/DDBJ databases">
        <authorList>
            <person name="Regsiter A."/>
            <person name="william w."/>
        </authorList>
    </citation>
    <scope>NUCLEOTIDE SEQUENCE</scope>
    <source>
        <strain evidence="4">Montdore</strain>
    </source>
</reference>
<dbReference type="AlphaFoldDB" id="A0A292PIC7"/>